<evidence type="ECO:0000259" key="1">
    <source>
        <dbReference type="Pfam" id="PF08751"/>
    </source>
</evidence>
<gene>
    <name evidence="2" type="ORF">GKZ75_13245</name>
</gene>
<name>A0A6N9R3C3_9MICC</name>
<dbReference type="EMBL" id="WMHZ01000034">
    <property type="protein sequence ID" value="NDO79158.1"/>
    <property type="molecule type" value="Genomic_DNA"/>
</dbReference>
<protein>
    <submittedName>
        <fullName evidence="2">Relaxase domain-containing protein</fullName>
    </submittedName>
</protein>
<dbReference type="RefSeq" id="WP_162230416.1">
    <property type="nucleotide sequence ID" value="NZ_WMHZ01000034.1"/>
</dbReference>
<dbReference type="InterPro" id="IPR014862">
    <property type="entry name" value="TrwC"/>
</dbReference>
<dbReference type="Proteomes" id="UP000471026">
    <property type="component" value="Unassembled WGS sequence"/>
</dbReference>
<reference evidence="2 3" key="1">
    <citation type="submission" date="2019-11" db="EMBL/GenBank/DDBJ databases">
        <title>Draft genome sequence of Kocuria indica DP-K7, a methyl red degrading Actinobacterium.</title>
        <authorList>
            <person name="Kumaran S."/>
            <person name="Tischler D."/>
            <person name="Ngo A.C.R."/>
            <person name="Schultes F."/>
        </authorList>
    </citation>
    <scope>NUCLEOTIDE SEQUENCE [LARGE SCALE GENOMIC DNA]</scope>
    <source>
        <strain evidence="2 3">DP-K7</strain>
    </source>
</reference>
<dbReference type="NCBIfam" id="NF041492">
    <property type="entry name" value="MobF"/>
    <property type="match status" value="1"/>
</dbReference>
<organism evidence="2 3">
    <name type="scientific">Kocuria marina subsp. indica</name>
    <dbReference type="NCBI Taxonomy" id="1049583"/>
    <lineage>
        <taxon>Bacteria</taxon>
        <taxon>Bacillati</taxon>
        <taxon>Actinomycetota</taxon>
        <taxon>Actinomycetes</taxon>
        <taxon>Micrococcales</taxon>
        <taxon>Micrococcaceae</taxon>
        <taxon>Kocuria</taxon>
    </lineage>
</organism>
<comment type="caution">
    <text evidence="2">The sequence shown here is derived from an EMBL/GenBank/DDBJ whole genome shotgun (WGS) entry which is preliminary data.</text>
</comment>
<feature type="domain" description="TrwC relaxase" evidence="1">
    <location>
        <begin position="10"/>
        <end position="219"/>
    </location>
</feature>
<accession>A0A6N9R3C3</accession>
<evidence type="ECO:0000313" key="2">
    <source>
        <dbReference type="EMBL" id="NDO79158.1"/>
    </source>
</evidence>
<feature type="non-terminal residue" evidence="2">
    <location>
        <position position="219"/>
    </location>
</feature>
<proteinExistence type="predicted"/>
<dbReference type="SUPFAM" id="SSF55464">
    <property type="entry name" value="Origin of replication-binding domain, RBD-like"/>
    <property type="match status" value="1"/>
</dbReference>
<dbReference type="AlphaFoldDB" id="A0A6N9R3C3"/>
<sequence>MVVSFRVVSAGQGYRYLLNSVVAGDGHRDAADALTRYYEQTGTPPGRWYGGGLAGLAQPPTIGDDVTEEQLRRLLGHAQDPTNGEQLGRPFRQFASADELIKRRVDKLPVTLDPGERQAEVARIGQEDSERETPAPVAGFDLTFSAPKSVSTLWAVADAGTQALVAQAHHEAMAHVLELLEQEVAMTRVGTAGPRGAVAQVEVRGVMAAAYDHWDSRSG</sequence>
<dbReference type="Pfam" id="PF08751">
    <property type="entry name" value="TrwC"/>
    <property type="match status" value="1"/>
</dbReference>
<evidence type="ECO:0000313" key="3">
    <source>
        <dbReference type="Proteomes" id="UP000471026"/>
    </source>
</evidence>